<dbReference type="HOGENOM" id="CLU_064886_3_3_11"/>
<dbReference type="CDD" id="cd24032">
    <property type="entry name" value="ASKHA_NBD_TsaB"/>
    <property type="match status" value="1"/>
</dbReference>
<dbReference type="eggNOG" id="COG1214">
    <property type="taxonomic scope" value="Bacteria"/>
</dbReference>
<protein>
    <submittedName>
        <fullName evidence="3">Universal bacterial protein YeaZ</fullName>
    </submittedName>
</protein>
<dbReference type="GO" id="GO:0002949">
    <property type="term" value="P:tRNA threonylcarbamoyladenosine modification"/>
    <property type="evidence" value="ECO:0007669"/>
    <property type="project" value="InterPro"/>
</dbReference>
<dbReference type="NCBIfam" id="TIGR03725">
    <property type="entry name" value="T6A_YeaZ"/>
    <property type="match status" value="1"/>
</dbReference>
<dbReference type="PANTHER" id="PTHR11735:SF11">
    <property type="entry name" value="TRNA THREONYLCARBAMOYLADENOSINE BIOSYNTHESIS PROTEIN TSAB"/>
    <property type="match status" value="1"/>
</dbReference>
<evidence type="ECO:0000313" key="3">
    <source>
        <dbReference type="EMBL" id="EPD67759.1"/>
    </source>
</evidence>
<dbReference type="AlphaFoldDB" id="S2ZUR4"/>
<evidence type="ECO:0000256" key="1">
    <source>
        <dbReference type="SAM" id="MobiDB-lite"/>
    </source>
</evidence>
<reference evidence="3 4" key="1">
    <citation type="submission" date="2013-05" db="EMBL/GenBank/DDBJ databases">
        <title>The Genome Sequence of Corynebacterium pyruviciproducens 1773O (ATCC BAA-1742).</title>
        <authorList>
            <consortium name="The Broad Institute Genomics Platform"/>
            <person name="Earl A."/>
            <person name="Ward D."/>
            <person name="Feldgarden M."/>
            <person name="Gevers D."/>
            <person name="Tong J."/>
            <person name="Walker B."/>
            <person name="Young S."/>
            <person name="Zeng Q."/>
            <person name="Gargeya S."/>
            <person name="Fitzgerald M."/>
            <person name="Haas B."/>
            <person name="Abouelleil A."/>
            <person name="Allen A.W."/>
            <person name="Alvarado L."/>
            <person name="Arachchi H.M."/>
            <person name="Berlin A.M."/>
            <person name="Chapman S.B."/>
            <person name="Gainer-Dewar J."/>
            <person name="Goldberg J."/>
            <person name="Griggs A."/>
            <person name="Gujja S."/>
            <person name="Hansen M."/>
            <person name="Howarth C."/>
            <person name="Imamovic A."/>
            <person name="Ireland A."/>
            <person name="Larimer J."/>
            <person name="McCowan C."/>
            <person name="Murphy C."/>
            <person name="Pearson M."/>
            <person name="Poon T.W."/>
            <person name="Priest M."/>
            <person name="Roberts A."/>
            <person name="Saif S."/>
            <person name="Shea T."/>
            <person name="Sisk P."/>
            <person name="Sykes S."/>
            <person name="Wortman J."/>
            <person name="Nusbaum C."/>
            <person name="Birren B."/>
        </authorList>
    </citation>
    <scope>NUCLEOTIDE SEQUENCE [LARGE SCALE GENOMIC DNA]</scope>
    <source>
        <strain evidence="3 4">ATCC BAA-1742</strain>
    </source>
</reference>
<gene>
    <name evidence="3" type="ORF">HMPREF1219_02172</name>
</gene>
<dbReference type="InterPro" id="IPR022496">
    <property type="entry name" value="T6A_TsaB"/>
</dbReference>
<feature type="region of interest" description="Disordered" evidence="1">
    <location>
        <begin position="203"/>
        <end position="229"/>
    </location>
</feature>
<feature type="compositionally biased region" description="Basic and acidic residues" evidence="1">
    <location>
        <begin position="208"/>
        <end position="229"/>
    </location>
</feature>
<organism evidence="3 4">
    <name type="scientific">Corynebacterium pyruviciproducens ATCC BAA-1742</name>
    <dbReference type="NCBI Taxonomy" id="1125779"/>
    <lineage>
        <taxon>Bacteria</taxon>
        <taxon>Bacillati</taxon>
        <taxon>Actinomycetota</taxon>
        <taxon>Actinomycetes</taxon>
        <taxon>Mycobacteriales</taxon>
        <taxon>Corynebacteriaceae</taxon>
        <taxon>Corynebacterium</taxon>
    </lineage>
</organism>
<dbReference type="GO" id="GO:0005829">
    <property type="term" value="C:cytosol"/>
    <property type="evidence" value="ECO:0007669"/>
    <property type="project" value="TreeGrafter"/>
</dbReference>
<dbReference type="Pfam" id="PF00814">
    <property type="entry name" value="TsaD"/>
    <property type="match status" value="1"/>
</dbReference>
<dbReference type="STRING" id="1125779.HMPREF1219_02172"/>
<feature type="domain" description="Gcp-like" evidence="2">
    <location>
        <begin position="37"/>
        <end position="157"/>
    </location>
</feature>
<dbReference type="Proteomes" id="UP000014408">
    <property type="component" value="Unassembled WGS sequence"/>
</dbReference>
<evidence type="ECO:0000313" key="4">
    <source>
        <dbReference type="Proteomes" id="UP000014408"/>
    </source>
</evidence>
<evidence type="ECO:0000259" key="2">
    <source>
        <dbReference type="Pfam" id="PF00814"/>
    </source>
</evidence>
<keyword evidence="4" id="KW-1185">Reference proteome</keyword>
<dbReference type="SUPFAM" id="SSF53067">
    <property type="entry name" value="Actin-like ATPase domain"/>
    <property type="match status" value="2"/>
</dbReference>
<name>S2ZUR4_9CORY</name>
<dbReference type="InterPro" id="IPR043129">
    <property type="entry name" value="ATPase_NBD"/>
</dbReference>
<dbReference type="RefSeq" id="WP_016458907.1">
    <property type="nucleotide sequence ID" value="NZ_KE150448.1"/>
</dbReference>
<dbReference type="InterPro" id="IPR000905">
    <property type="entry name" value="Gcp-like_dom"/>
</dbReference>
<dbReference type="PANTHER" id="PTHR11735">
    <property type="entry name" value="TRNA N6-ADENOSINE THREONYLCARBAMOYLTRANSFERASE"/>
    <property type="match status" value="1"/>
</dbReference>
<dbReference type="PATRIC" id="fig|1125779.3.peg.2116"/>
<sequence>MNVLAIDTSTTKLVVGVCAVETGAPVATLADLSVEDSRHHNELLTPLVIDALAAAGLSFSALDAVVVGEGPGPFTGLRVGMASAQAFADALSVPVVGVMSLDALACAQVSAHSDGSHSHVVVATDARRHEVYVAAYEDGVRVAGPDVVKPEALTGPYAEADIVCAPPQLAENMATVGERTTAQITPASLCAVADFEAAPRPLRPHYLRRPDAVPPKDKPRSKAIPDVEI</sequence>
<accession>S2ZUR4</accession>
<dbReference type="Gene3D" id="3.30.420.40">
    <property type="match status" value="2"/>
</dbReference>
<dbReference type="EMBL" id="ATBY01000017">
    <property type="protein sequence ID" value="EPD67759.1"/>
    <property type="molecule type" value="Genomic_DNA"/>
</dbReference>
<proteinExistence type="predicted"/>
<comment type="caution">
    <text evidence="3">The sequence shown here is derived from an EMBL/GenBank/DDBJ whole genome shotgun (WGS) entry which is preliminary data.</text>
</comment>